<dbReference type="GO" id="GO:0000077">
    <property type="term" value="P:DNA damage checkpoint signaling"/>
    <property type="evidence" value="ECO:0007669"/>
    <property type="project" value="TreeGrafter"/>
</dbReference>
<dbReference type="InterPro" id="IPR027417">
    <property type="entry name" value="P-loop_NTPase"/>
</dbReference>
<dbReference type="Proteomes" id="UP000410492">
    <property type="component" value="Unassembled WGS sequence"/>
</dbReference>
<evidence type="ECO:0000256" key="6">
    <source>
        <dbReference type="ARBA" id="ARBA00023242"/>
    </source>
</evidence>
<dbReference type="Gene3D" id="3.40.50.300">
    <property type="entry name" value="P-loop containing nucleotide triphosphate hydrolases"/>
    <property type="match status" value="1"/>
</dbReference>
<evidence type="ECO:0000256" key="7">
    <source>
        <dbReference type="ARBA" id="ARBA00023306"/>
    </source>
</evidence>
<keyword evidence="6" id="KW-0539">Nucleus</keyword>
<reference evidence="8 9" key="1">
    <citation type="submission" date="2019-01" db="EMBL/GenBank/DDBJ databases">
        <authorList>
            <person name="Sayadi A."/>
        </authorList>
    </citation>
    <scope>NUCLEOTIDE SEQUENCE [LARGE SCALE GENOMIC DNA]</scope>
</reference>
<evidence type="ECO:0000256" key="4">
    <source>
        <dbReference type="ARBA" id="ARBA00022763"/>
    </source>
</evidence>
<dbReference type="GO" id="GO:0003682">
    <property type="term" value="F:chromatin binding"/>
    <property type="evidence" value="ECO:0007669"/>
    <property type="project" value="TreeGrafter"/>
</dbReference>
<dbReference type="GO" id="GO:0005524">
    <property type="term" value="F:ATP binding"/>
    <property type="evidence" value="ECO:0007669"/>
    <property type="project" value="UniProtKB-KW"/>
</dbReference>
<protein>
    <recommendedName>
        <fullName evidence="10">AAA+ ATPase domain-containing protein</fullName>
    </recommendedName>
</protein>
<sequence>METNKKWKHFDFGPLKSNVSKEKLSNVSPKKNSPELHKANTKVLNKKSCSTYKIPTFDFHENLTPKSISELAVHPKKIQEVVDWIEKYVHSPEQNLKKSPFLVISGPTGSGKTVTLNIICKSMGISVSEWVNPIDQDYEIKGQNQISQFMEFLGDSKWNSLFDSYVKKITLVKDFPNAVIHRPEQFFDVLEECSYKTDSPIVFICTDSNSNSINLVRMLFPDEIMAKYSIAHISFNACASSLMKNAIKRAMELIKDRKDCFKQPSASTIEAILASSMGDIRNTMNQFYLASLKEAGEIPTIQSLKESKGSKRKKVDKNSKLKGMSKDESLGLFHGLGRVLCPKREQVGASWRLSHNVGKLVDEFAIQPSMFVSFLFENYLKYFGDLKDACHASEILSICTGLLDRWTGDQEALIPALWTAVLGLMVFNDHKVSRWNQIRGPVKFNKSC</sequence>
<accession>A0A653DS76</accession>
<comment type="subcellular location">
    <subcellularLocation>
        <location evidence="1">Nucleus</location>
    </subcellularLocation>
</comment>
<evidence type="ECO:0008006" key="10">
    <source>
        <dbReference type="Google" id="ProtNLM"/>
    </source>
</evidence>
<dbReference type="AlphaFoldDB" id="A0A653DS76"/>
<dbReference type="GO" id="GO:0003689">
    <property type="term" value="F:DNA clamp loader activity"/>
    <property type="evidence" value="ECO:0007669"/>
    <property type="project" value="TreeGrafter"/>
</dbReference>
<proteinExistence type="inferred from homology"/>
<dbReference type="GO" id="GO:0033314">
    <property type="term" value="P:mitotic DNA replication checkpoint signaling"/>
    <property type="evidence" value="ECO:0007669"/>
    <property type="project" value="TreeGrafter"/>
</dbReference>
<dbReference type="GO" id="GO:0006281">
    <property type="term" value="P:DNA repair"/>
    <property type="evidence" value="ECO:0007669"/>
    <property type="project" value="InterPro"/>
</dbReference>
<dbReference type="PANTHER" id="PTHR12172">
    <property type="entry name" value="CELL CYCLE CHECKPOINT PROTEIN RAD17"/>
    <property type="match status" value="1"/>
</dbReference>
<dbReference type="GO" id="GO:0005634">
    <property type="term" value="C:nucleus"/>
    <property type="evidence" value="ECO:0007669"/>
    <property type="project" value="UniProtKB-SubCell"/>
</dbReference>
<keyword evidence="5" id="KW-0067">ATP-binding</keyword>
<dbReference type="SUPFAM" id="SSF52540">
    <property type="entry name" value="P-loop containing nucleoside triphosphate hydrolases"/>
    <property type="match status" value="1"/>
</dbReference>
<keyword evidence="9" id="KW-1185">Reference proteome</keyword>
<evidence type="ECO:0000256" key="1">
    <source>
        <dbReference type="ARBA" id="ARBA00004123"/>
    </source>
</evidence>
<keyword evidence="7" id="KW-0131">Cell cycle</keyword>
<dbReference type="EMBL" id="CAACVG010014358">
    <property type="protein sequence ID" value="VEN63044.1"/>
    <property type="molecule type" value="Genomic_DNA"/>
</dbReference>
<name>A0A653DS76_CALMS</name>
<evidence type="ECO:0000256" key="3">
    <source>
        <dbReference type="ARBA" id="ARBA00022741"/>
    </source>
</evidence>
<evidence type="ECO:0000256" key="5">
    <source>
        <dbReference type="ARBA" id="ARBA00022840"/>
    </source>
</evidence>
<gene>
    <name evidence="8" type="ORF">CALMAC_LOCUS19995</name>
</gene>
<organism evidence="8 9">
    <name type="scientific">Callosobruchus maculatus</name>
    <name type="common">Southern cowpea weevil</name>
    <name type="synonym">Pulse bruchid</name>
    <dbReference type="NCBI Taxonomy" id="64391"/>
    <lineage>
        <taxon>Eukaryota</taxon>
        <taxon>Metazoa</taxon>
        <taxon>Ecdysozoa</taxon>
        <taxon>Arthropoda</taxon>
        <taxon>Hexapoda</taxon>
        <taxon>Insecta</taxon>
        <taxon>Pterygota</taxon>
        <taxon>Neoptera</taxon>
        <taxon>Endopterygota</taxon>
        <taxon>Coleoptera</taxon>
        <taxon>Polyphaga</taxon>
        <taxon>Cucujiformia</taxon>
        <taxon>Chrysomeloidea</taxon>
        <taxon>Chrysomelidae</taxon>
        <taxon>Bruchinae</taxon>
        <taxon>Bruchini</taxon>
        <taxon>Callosobruchus</taxon>
    </lineage>
</organism>
<keyword evidence="3" id="KW-0547">Nucleotide-binding</keyword>
<dbReference type="Pfam" id="PF03215">
    <property type="entry name" value="Rad17"/>
    <property type="match status" value="1"/>
</dbReference>
<evidence type="ECO:0000256" key="2">
    <source>
        <dbReference type="ARBA" id="ARBA00006168"/>
    </source>
</evidence>
<dbReference type="PANTHER" id="PTHR12172:SF0">
    <property type="entry name" value="CELL CYCLE CHECKPOINT PROTEIN RAD17"/>
    <property type="match status" value="1"/>
</dbReference>
<dbReference type="OrthoDB" id="10265971at2759"/>
<dbReference type="InterPro" id="IPR004582">
    <property type="entry name" value="Checkpoint_prot_Rad17_Rad24"/>
</dbReference>
<keyword evidence="4" id="KW-0227">DNA damage</keyword>
<evidence type="ECO:0000313" key="8">
    <source>
        <dbReference type="EMBL" id="VEN63044.1"/>
    </source>
</evidence>
<comment type="similarity">
    <text evidence="2">Belongs to the rad17/RAD24 family.</text>
</comment>
<evidence type="ECO:0000313" key="9">
    <source>
        <dbReference type="Proteomes" id="UP000410492"/>
    </source>
</evidence>